<sequence length="66" mass="7451">MSTRGPHMTPTQTRQTNRPPLTADPPDLVTRALSPQKPGVGHADLLLSRWDRCHSWQERLLLSARP</sequence>
<comment type="caution">
    <text evidence="2">The sequence shown here is derived from an EMBL/GenBank/DDBJ whole genome shotgun (WGS) entry which is preliminary data.</text>
</comment>
<name>A0A314YE24_PRUYE</name>
<dbReference type="EMBL" id="PJQY01001365">
    <property type="protein sequence ID" value="PQQ03229.1"/>
    <property type="molecule type" value="Genomic_DNA"/>
</dbReference>
<proteinExistence type="predicted"/>
<evidence type="ECO:0000313" key="2">
    <source>
        <dbReference type="EMBL" id="PQQ03229.1"/>
    </source>
</evidence>
<organism evidence="2 3">
    <name type="scientific">Prunus yedoensis var. nudiflora</name>
    <dbReference type="NCBI Taxonomy" id="2094558"/>
    <lineage>
        <taxon>Eukaryota</taxon>
        <taxon>Viridiplantae</taxon>
        <taxon>Streptophyta</taxon>
        <taxon>Embryophyta</taxon>
        <taxon>Tracheophyta</taxon>
        <taxon>Spermatophyta</taxon>
        <taxon>Magnoliopsida</taxon>
        <taxon>eudicotyledons</taxon>
        <taxon>Gunneridae</taxon>
        <taxon>Pentapetalae</taxon>
        <taxon>rosids</taxon>
        <taxon>fabids</taxon>
        <taxon>Rosales</taxon>
        <taxon>Rosaceae</taxon>
        <taxon>Amygdaloideae</taxon>
        <taxon>Amygdaleae</taxon>
        <taxon>Prunus</taxon>
    </lineage>
</organism>
<dbReference type="AlphaFoldDB" id="A0A314YE24"/>
<reference evidence="2 3" key="1">
    <citation type="submission" date="2018-02" db="EMBL/GenBank/DDBJ databases">
        <title>Draft genome of wild Prunus yedoensis var. nudiflora.</title>
        <authorList>
            <person name="Baek S."/>
            <person name="Kim J.-H."/>
            <person name="Choi K."/>
            <person name="Kim G.-B."/>
            <person name="Cho A."/>
            <person name="Jang H."/>
            <person name="Shin C.-H."/>
            <person name="Yu H.-J."/>
            <person name="Mun J.-H."/>
        </authorList>
    </citation>
    <scope>NUCLEOTIDE SEQUENCE [LARGE SCALE GENOMIC DNA]</scope>
    <source>
        <strain evidence="3">cv. Jeju island</strain>
        <tissue evidence="2">Leaf</tissue>
    </source>
</reference>
<dbReference type="Proteomes" id="UP000250321">
    <property type="component" value="Unassembled WGS sequence"/>
</dbReference>
<protein>
    <submittedName>
        <fullName evidence="2">Uncharacterized protein</fullName>
    </submittedName>
</protein>
<gene>
    <name evidence="2" type="ORF">Pyn_17818</name>
</gene>
<accession>A0A314YE24</accession>
<feature type="region of interest" description="Disordered" evidence="1">
    <location>
        <begin position="1"/>
        <end position="27"/>
    </location>
</feature>
<evidence type="ECO:0000256" key="1">
    <source>
        <dbReference type="SAM" id="MobiDB-lite"/>
    </source>
</evidence>
<keyword evidence="3" id="KW-1185">Reference proteome</keyword>
<feature type="compositionally biased region" description="Low complexity" evidence="1">
    <location>
        <begin position="9"/>
        <end position="21"/>
    </location>
</feature>
<evidence type="ECO:0000313" key="3">
    <source>
        <dbReference type="Proteomes" id="UP000250321"/>
    </source>
</evidence>